<feature type="transmembrane region" description="Helical" evidence="8">
    <location>
        <begin position="158"/>
        <end position="178"/>
    </location>
</feature>
<comment type="caution">
    <text evidence="10">The sequence shown here is derived from an EMBL/GenBank/DDBJ whole genome shotgun (WGS) entry which is preliminary data.</text>
</comment>
<dbReference type="InterPro" id="IPR014710">
    <property type="entry name" value="RmlC-like_jellyroll"/>
</dbReference>
<dbReference type="PANTHER" id="PTHR30221">
    <property type="entry name" value="SMALL-CONDUCTANCE MECHANOSENSITIVE CHANNEL"/>
    <property type="match status" value="1"/>
</dbReference>
<dbReference type="Pfam" id="PF00924">
    <property type="entry name" value="MS_channel_2nd"/>
    <property type="match status" value="1"/>
</dbReference>
<gene>
    <name evidence="10" type="ORF">C7B81_00995</name>
</gene>
<dbReference type="Gene3D" id="3.30.70.100">
    <property type="match status" value="1"/>
</dbReference>
<organism evidence="10 11">
    <name type="scientific">Aphanothece cf. minutissima CCALA 015</name>
    <dbReference type="NCBI Taxonomy" id="2107695"/>
    <lineage>
        <taxon>Bacteria</taxon>
        <taxon>Bacillati</taxon>
        <taxon>Cyanobacteriota</taxon>
        <taxon>Cyanophyceae</taxon>
        <taxon>Oscillatoriophycideae</taxon>
        <taxon>Chroococcales</taxon>
        <taxon>Aphanothecaceae</taxon>
        <taxon>Aphanothece</taxon>
    </lineage>
</organism>
<keyword evidence="4 8" id="KW-0812">Transmembrane</keyword>
<comment type="similarity">
    <text evidence="2">Belongs to the MscS (TC 1.A.23) family.</text>
</comment>
<feature type="domain" description="Cyclic nucleotide-binding" evidence="9">
    <location>
        <begin position="399"/>
        <end position="519"/>
    </location>
</feature>
<evidence type="ECO:0000256" key="8">
    <source>
        <dbReference type="SAM" id="Phobius"/>
    </source>
</evidence>
<reference evidence="10 11" key="1">
    <citation type="submission" date="2018-02" db="EMBL/GenBank/DDBJ databases">
        <authorList>
            <person name="Moore K."/>
            <person name="Momper L."/>
        </authorList>
    </citation>
    <scope>NUCLEOTIDE SEQUENCE [LARGE SCALE GENOMIC DNA]</scope>
    <source>
        <strain evidence="10 11">CCALA 015</strain>
    </source>
</reference>
<dbReference type="Pfam" id="PF21082">
    <property type="entry name" value="MS_channel_3rd"/>
    <property type="match status" value="1"/>
</dbReference>
<dbReference type="InterPro" id="IPR011066">
    <property type="entry name" value="MscS_channel_C_sf"/>
</dbReference>
<reference evidence="10 11" key="2">
    <citation type="submission" date="2018-03" db="EMBL/GenBank/DDBJ databases">
        <title>The ancient ancestry and fast evolution of plastids.</title>
        <authorList>
            <person name="Moore K.R."/>
            <person name="Magnabosco C."/>
            <person name="Momper L."/>
            <person name="Gold D.A."/>
            <person name="Bosak T."/>
            <person name="Fournier G.P."/>
        </authorList>
    </citation>
    <scope>NUCLEOTIDE SEQUENCE [LARGE SCALE GENOMIC DNA]</scope>
    <source>
        <strain evidence="10 11">CCALA 015</strain>
    </source>
</reference>
<evidence type="ECO:0000256" key="4">
    <source>
        <dbReference type="ARBA" id="ARBA00022692"/>
    </source>
</evidence>
<dbReference type="InterPro" id="IPR000595">
    <property type="entry name" value="cNMP-bd_dom"/>
</dbReference>
<keyword evidence="5 8" id="KW-1133">Transmembrane helix</keyword>
<dbReference type="InterPro" id="IPR018490">
    <property type="entry name" value="cNMP-bd_dom_sf"/>
</dbReference>
<dbReference type="SMART" id="SM00100">
    <property type="entry name" value="cNMP"/>
    <property type="match status" value="1"/>
</dbReference>
<dbReference type="EMBL" id="PVWP01000001">
    <property type="protein sequence ID" value="PSB39261.1"/>
    <property type="molecule type" value="Genomic_DNA"/>
</dbReference>
<accession>A0ABX5FDB7</accession>
<feature type="transmembrane region" description="Helical" evidence="8">
    <location>
        <begin position="184"/>
        <end position="202"/>
    </location>
</feature>
<evidence type="ECO:0000256" key="2">
    <source>
        <dbReference type="ARBA" id="ARBA00008017"/>
    </source>
</evidence>
<evidence type="ECO:0000256" key="6">
    <source>
        <dbReference type="ARBA" id="ARBA00023136"/>
    </source>
</evidence>
<keyword evidence="11" id="KW-1185">Reference proteome</keyword>
<feature type="transmembrane region" description="Helical" evidence="8">
    <location>
        <begin position="54"/>
        <end position="79"/>
    </location>
</feature>
<proteinExistence type="inferred from homology"/>
<dbReference type="Gene3D" id="2.30.30.60">
    <property type="match status" value="1"/>
</dbReference>
<evidence type="ECO:0000256" key="1">
    <source>
        <dbReference type="ARBA" id="ARBA00004651"/>
    </source>
</evidence>
<dbReference type="PANTHER" id="PTHR30221:SF1">
    <property type="entry name" value="SMALL-CONDUCTANCE MECHANOSENSITIVE CHANNEL"/>
    <property type="match status" value="1"/>
</dbReference>
<dbReference type="PROSITE" id="PS50042">
    <property type="entry name" value="CNMP_BINDING_3"/>
    <property type="match status" value="1"/>
</dbReference>
<dbReference type="SUPFAM" id="SSF50182">
    <property type="entry name" value="Sm-like ribonucleoproteins"/>
    <property type="match status" value="1"/>
</dbReference>
<keyword evidence="6 8" id="KW-0472">Membrane</keyword>
<evidence type="ECO:0000259" key="9">
    <source>
        <dbReference type="PROSITE" id="PS50042"/>
    </source>
</evidence>
<dbReference type="InterPro" id="IPR045275">
    <property type="entry name" value="MscS_archaea/bacteria_type"/>
</dbReference>
<dbReference type="InterPro" id="IPR006685">
    <property type="entry name" value="MscS_channel_2nd"/>
</dbReference>
<evidence type="ECO:0000256" key="5">
    <source>
        <dbReference type="ARBA" id="ARBA00022989"/>
    </source>
</evidence>
<dbReference type="Proteomes" id="UP000238218">
    <property type="component" value="Unassembled WGS sequence"/>
</dbReference>
<dbReference type="Gene3D" id="2.60.120.10">
    <property type="entry name" value="Jelly Rolls"/>
    <property type="match status" value="1"/>
</dbReference>
<evidence type="ECO:0000313" key="10">
    <source>
        <dbReference type="EMBL" id="PSB39261.1"/>
    </source>
</evidence>
<dbReference type="InterPro" id="IPR023408">
    <property type="entry name" value="MscS_beta-dom_sf"/>
</dbReference>
<comment type="subcellular location">
    <subcellularLocation>
        <location evidence="1">Cell membrane</location>
        <topology evidence="1">Multi-pass membrane protein</topology>
    </subcellularLocation>
</comment>
<feature type="compositionally biased region" description="Gly residues" evidence="7">
    <location>
        <begin position="1"/>
        <end position="10"/>
    </location>
</feature>
<dbReference type="Pfam" id="PF00027">
    <property type="entry name" value="cNMP_binding"/>
    <property type="match status" value="1"/>
</dbReference>
<dbReference type="InterPro" id="IPR010920">
    <property type="entry name" value="LSM_dom_sf"/>
</dbReference>
<keyword evidence="3" id="KW-1003">Cell membrane</keyword>
<sequence length="552" mass="60390">MHLGDGGTGPGAERRQTQQDGEGTQDDRSHGGRTAGASLLAHGAERQDRRQDGAIEACALALLQIWIGALAATAGLLVLARLCRHRALPAVPLRLPLLAIGAWALLSSLPLQGLPPAYRVWVLLTDDLLLTYAAILVALWAVLQVPAHLGLWRPPPQLLLQLLTLGSGALATVVLVRQSARLDLVGLVTTSAVLTAVIGLAAQESLKDLFAGLELQLGDEFTEGDFLELDEGVRGVVVQVNWRDTMLRNMDGQLVVVPNSLVTERVLRNLGRSGAVSNRFSVGLDYDLPPAQARALLEKVVLQHPRVLREPAPRIRVKEFQDSAIAYELQVWQREMGDGAIGDLRSDLLEQIWYALAREGQSIPFPVRELQPRRSRDRPQRAARPSPQLCCQTLASVGLFTDLSAEQLETLVEGSHLVAYGPGEAVVQEGAEGRSMFHVLRGAVEILKELEPGHTVAVRQLGPGEVFGEMTLFLDAPRSATVRATEECLLLEVDRDSIKGLLDENPDLLERFAAMVQERQAELRNLDREQHSERSNALLDTMKRLFYAFKGS</sequence>
<dbReference type="InterPro" id="IPR049278">
    <property type="entry name" value="MS_channel_C"/>
</dbReference>
<dbReference type="CDD" id="cd00038">
    <property type="entry name" value="CAP_ED"/>
    <property type="match status" value="1"/>
</dbReference>
<feature type="transmembrane region" description="Helical" evidence="8">
    <location>
        <begin position="91"/>
        <end position="109"/>
    </location>
</feature>
<feature type="region of interest" description="Disordered" evidence="7">
    <location>
        <begin position="1"/>
        <end position="35"/>
    </location>
</feature>
<evidence type="ECO:0000256" key="3">
    <source>
        <dbReference type="ARBA" id="ARBA00022475"/>
    </source>
</evidence>
<feature type="transmembrane region" description="Helical" evidence="8">
    <location>
        <begin position="129"/>
        <end position="151"/>
    </location>
</feature>
<dbReference type="SUPFAM" id="SSF51206">
    <property type="entry name" value="cAMP-binding domain-like"/>
    <property type="match status" value="1"/>
</dbReference>
<protein>
    <submittedName>
        <fullName evidence="10">Mechanosensitive ion channel protein</fullName>
    </submittedName>
</protein>
<evidence type="ECO:0000256" key="7">
    <source>
        <dbReference type="SAM" id="MobiDB-lite"/>
    </source>
</evidence>
<evidence type="ECO:0000313" key="11">
    <source>
        <dbReference type="Proteomes" id="UP000238218"/>
    </source>
</evidence>
<dbReference type="SUPFAM" id="SSF82689">
    <property type="entry name" value="Mechanosensitive channel protein MscS (YggB), C-terminal domain"/>
    <property type="match status" value="1"/>
</dbReference>
<name>A0ABX5FDB7_9CHRO</name>